<accession>A0A7S0RSN7</accession>
<dbReference type="EMBL" id="HBFB01022859">
    <property type="protein sequence ID" value="CAD8686429.1"/>
    <property type="molecule type" value="Transcribed_RNA"/>
</dbReference>
<organism evidence="2">
    <name type="scientific">Chlamydomonas leiostraca</name>
    <dbReference type="NCBI Taxonomy" id="1034604"/>
    <lineage>
        <taxon>Eukaryota</taxon>
        <taxon>Viridiplantae</taxon>
        <taxon>Chlorophyta</taxon>
        <taxon>core chlorophytes</taxon>
        <taxon>Chlorophyceae</taxon>
        <taxon>CS clade</taxon>
        <taxon>Chlamydomonadales</taxon>
        <taxon>Chlamydomonadaceae</taxon>
        <taxon>Chlamydomonas</taxon>
    </lineage>
</organism>
<gene>
    <name evidence="2" type="ORF">CLEI1391_LOCUS12898</name>
</gene>
<keyword evidence="1" id="KW-0732">Signal</keyword>
<evidence type="ECO:0000256" key="1">
    <source>
        <dbReference type="SAM" id="SignalP"/>
    </source>
</evidence>
<feature type="chain" id="PRO_5031169501" description="Secreted protein" evidence="1">
    <location>
        <begin position="20"/>
        <end position="121"/>
    </location>
</feature>
<evidence type="ECO:0000313" key="2">
    <source>
        <dbReference type="EMBL" id="CAD8686429.1"/>
    </source>
</evidence>
<name>A0A7S0RSN7_9CHLO</name>
<dbReference type="AlphaFoldDB" id="A0A7S0RSN7"/>
<evidence type="ECO:0008006" key="3">
    <source>
        <dbReference type="Google" id="ProtNLM"/>
    </source>
</evidence>
<protein>
    <recommendedName>
        <fullName evidence="3">Secreted protein</fullName>
    </recommendedName>
</protein>
<reference evidence="2" key="1">
    <citation type="submission" date="2021-01" db="EMBL/GenBank/DDBJ databases">
        <authorList>
            <person name="Corre E."/>
            <person name="Pelletier E."/>
            <person name="Niang G."/>
            <person name="Scheremetjew M."/>
            <person name="Finn R."/>
            <person name="Kale V."/>
            <person name="Holt S."/>
            <person name="Cochrane G."/>
            <person name="Meng A."/>
            <person name="Brown T."/>
            <person name="Cohen L."/>
        </authorList>
    </citation>
    <scope>NUCLEOTIDE SEQUENCE</scope>
    <source>
        <strain evidence="2">SAG 11-49</strain>
    </source>
</reference>
<sequence length="121" mass="14328">MWVRGRAVAWICRRWWVWQQHSLQWSLCRLMQLGLRHSQNQRHWFQPSSSHLLCRERKWGANACRVIGWRQAHRNHVSKLAGRSVRVQVYLVCDDFHSAGGVLHVRTLANHLVAQMPKGCR</sequence>
<proteinExistence type="predicted"/>
<feature type="signal peptide" evidence="1">
    <location>
        <begin position="1"/>
        <end position="19"/>
    </location>
</feature>